<dbReference type="InterPro" id="IPR051199">
    <property type="entry name" value="LPS_LOS_Heptosyltrfase"/>
</dbReference>
<dbReference type="Pfam" id="PF01075">
    <property type="entry name" value="Glyco_transf_9"/>
    <property type="match status" value="1"/>
</dbReference>
<protein>
    <submittedName>
        <fullName evidence="3">Glycosyl transferase family 9</fullName>
    </submittedName>
</protein>
<keyword evidence="2 3" id="KW-0808">Transferase</keyword>
<gene>
    <name evidence="3" type="ORF">DFE_2176</name>
</gene>
<keyword evidence="4" id="KW-1185">Reference proteome</keyword>
<dbReference type="CDD" id="cd03789">
    <property type="entry name" value="GT9_LPS_heptosyltransferase"/>
    <property type="match status" value="1"/>
</dbReference>
<dbReference type="PANTHER" id="PTHR30160:SF7">
    <property type="entry name" value="ADP-HEPTOSE--LPS HEPTOSYLTRANSFERASE 2"/>
    <property type="match status" value="1"/>
</dbReference>
<keyword evidence="1" id="KW-0328">Glycosyltransferase</keyword>
<dbReference type="Proteomes" id="UP000269883">
    <property type="component" value="Chromosome"/>
</dbReference>
<dbReference type="AlphaFoldDB" id="A0A2Z6B066"/>
<dbReference type="PANTHER" id="PTHR30160">
    <property type="entry name" value="TETRAACYLDISACCHARIDE 4'-KINASE-RELATED"/>
    <property type="match status" value="1"/>
</dbReference>
<proteinExistence type="predicted"/>
<organism evidence="3 4">
    <name type="scientific">Desulfovibrio ferrophilus</name>
    <dbReference type="NCBI Taxonomy" id="241368"/>
    <lineage>
        <taxon>Bacteria</taxon>
        <taxon>Pseudomonadati</taxon>
        <taxon>Thermodesulfobacteriota</taxon>
        <taxon>Desulfovibrionia</taxon>
        <taxon>Desulfovibrionales</taxon>
        <taxon>Desulfovibrionaceae</taxon>
        <taxon>Desulfovibrio</taxon>
    </lineage>
</organism>
<dbReference type="InterPro" id="IPR002201">
    <property type="entry name" value="Glyco_trans_9"/>
</dbReference>
<dbReference type="GO" id="GO:0005829">
    <property type="term" value="C:cytosol"/>
    <property type="evidence" value="ECO:0007669"/>
    <property type="project" value="TreeGrafter"/>
</dbReference>
<dbReference type="KEGG" id="dfl:DFE_2176"/>
<dbReference type="GO" id="GO:0008713">
    <property type="term" value="F:ADP-heptose-lipopolysaccharide heptosyltransferase activity"/>
    <property type="evidence" value="ECO:0007669"/>
    <property type="project" value="TreeGrafter"/>
</dbReference>
<accession>A0A2Z6B066</accession>
<dbReference type="SUPFAM" id="SSF53756">
    <property type="entry name" value="UDP-Glycosyltransferase/glycogen phosphorylase"/>
    <property type="match status" value="1"/>
</dbReference>
<dbReference type="RefSeq" id="WP_232034761.1">
    <property type="nucleotide sequence ID" value="NZ_AP017378.1"/>
</dbReference>
<evidence type="ECO:0000256" key="2">
    <source>
        <dbReference type="ARBA" id="ARBA00022679"/>
    </source>
</evidence>
<dbReference type="EMBL" id="AP017378">
    <property type="protein sequence ID" value="BBD08902.1"/>
    <property type="molecule type" value="Genomic_DNA"/>
</dbReference>
<sequence>MSSQRPILILQMQRMGDLILSYPLVLWLSRRYPGRPIWMMAEELFYKQLMQVNPGGVTFFPWAERSLAHLRSHKYELVINLSHDPRAAALAGQVESEEVFGPVSGEDGLRYIRGDWALYRASLVRSNRHNRFHWADLNALDVVSLDDIATTNWSVPRTITKVASRKVGLFLGASQEAKRPSVGFWQKLGSELLKRDLRPVLLGGPAEVELAQQVARGIPARVINFAGQQTLAELAYIGQTLGMMVTPDTGPMHLAAWTGLRTLNLSMGNVNCWETGPYQAGHFVLRARMSCSGCWHCHRARTYCHDHFLPRQVAFIIDRINQKEQECFAKRRLPDLELMETGQSRQGLYSLKSIAPAADPSARELLGLFWQQYWGARFGLWPMDEASSAFSDIYQQYPRMRDAMRGGLVRLSRDLRRGLTPGGGRTISDDFWHASSPALQPARSYCQLYLENGDMAPSAWAGCLGLVEELLDLM</sequence>
<evidence type="ECO:0000313" key="4">
    <source>
        <dbReference type="Proteomes" id="UP000269883"/>
    </source>
</evidence>
<reference evidence="3 4" key="1">
    <citation type="journal article" date="2018" name="Sci. Adv.">
        <title>Multi-heme cytochromes provide a pathway for survival in energy-limited environments.</title>
        <authorList>
            <person name="Deng X."/>
            <person name="Dohmae N."/>
            <person name="Nealson K.H."/>
            <person name="Hashimoto K."/>
            <person name="Okamoto A."/>
        </authorList>
    </citation>
    <scope>NUCLEOTIDE SEQUENCE [LARGE SCALE GENOMIC DNA]</scope>
    <source>
        <strain evidence="3 4">IS5</strain>
    </source>
</reference>
<dbReference type="Gene3D" id="3.40.50.2000">
    <property type="entry name" value="Glycogen Phosphorylase B"/>
    <property type="match status" value="2"/>
</dbReference>
<dbReference type="GO" id="GO:0009244">
    <property type="term" value="P:lipopolysaccharide core region biosynthetic process"/>
    <property type="evidence" value="ECO:0007669"/>
    <property type="project" value="TreeGrafter"/>
</dbReference>
<evidence type="ECO:0000313" key="3">
    <source>
        <dbReference type="EMBL" id="BBD08902.1"/>
    </source>
</evidence>
<evidence type="ECO:0000256" key="1">
    <source>
        <dbReference type="ARBA" id="ARBA00022676"/>
    </source>
</evidence>
<name>A0A2Z6B066_9BACT</name>